<gene>
    <name evidence="1" type="ORF">Patl1_08437</name>
</gene>
<proteinExistence type="predicted"/>
<organism evidence="1 2">
    <name type="scientific">Pistacia atlantica</name>
    <dbReference type="NCBI Taxonomy" id="434234"/>
    <lineage>
        <taxon>Eukaryota</taxon>
        <taxon>Viridiplantae</taxon>
        <taxon>Streptophyta</taxon>
        <taxon>Embryophyta</taxon>
        <taxon>Tracheophyta</taxon>
        <taxon>Spermatophyta</taxon>
        <taxon>Magnoliopsida</taxon>
        <taxon>eudicotyledons</taxon>
        <taxon>Gunneridae</taxon>
        <taxon>Pentapetalae</taxon>
        <taxon>rosids</taxon>
        <taxon>malvids</taxon>
        <taxon>Sapindales</taxon>
        <taxon>Anacardiaceae</taxon>
        <taxon>Pistacia</taxon>
    </lineage>
</organism>
<protein>
    <submittedName>
        <fullName evidence="1">Uncharacterized protein</fullName>
    </submittedName>
</protein>
<comment type="caution">
    <text evidence="1">The sequence shown here is derived from an EMBL/GenBank/DDBJ whole genome shotgun (WGS) entry which is preliminary data.</text>
</comment>
<evidence type="ECO:0000313" key="1">
    <source>
        <dbReference type="EMBL" id="KAJ0085100.1"/>
    </source>
</evidence>
<name>A0ACC1AC56_9ROSI</name>
<keyword evidence="2" id="KW-1185">Reference proteome</keyword>
<dbReference type="Proteomes" id="UP001164250">
    <property type="component" value="Chromosome 10"/>
</dbReference>
<evidence type="ECO:0000313" key="2">
    <source>
        <dbReference type="Proteomes" id="UP001164250"/>
    </source>
</evidence>
<reference evidence="2" key="1">
    <citation type="journal article" date="2023" name="G3 (Bethesda)">
        <title>Genome assembly and association tests identify interacting loci associated with vigor, precocity, and sex in interspecific pistachio rootstocks.</title>
        <authorList>
            <person name="Palmer W."/>
            <person name="Jacygrad E."/>
            <person name="Sagayaradj S."/>
            <person name="Cavanaugh K."/>
            <person name="Han R."/>
            <person name="Bertier L."/>
            <person name="Beede B."/>
            <person name="Kafkas S."/>
            <person name="Golino D."/>
            <person name="Preece J."/>
            <person name="Michelmore R."/>
        </authorList>
    </citation>
    <scope>NUCLEOTIDE SEQUENCE [LARGE SCALE GENOMIC DNA]</scope>
</reference>
<sequence length="312" mass="33408">MKMRLQWNKLMLVTAVVLVLLPCGFGQGGVGVNYGLNGDNLPSPGEVVGMYQRCKFPYMRIFDPNHDVLEALRGTEIILSLGTRNEDIENLAASQEAATAWVGANVQPYANDVKIGWITVGNEAVPGPSAAHIGQAMTNVHNALASVGLSNIFVTTVVSMAALSVSYPPSAGAFSNDAVDSMNSIAQYFANVGSGSLMVNVYPYFAYASDPDHISLDYATFKATDPVVDGELNYFNLFDAMVDSFYAAMEKINAGNISLIVSETGWPSAGNDPKTSIENAKTYNQNLVTHITGNGTPRKARPIVDSILVRNV</sequence>
<accession>A0ACC1AC56</accession>
<dbReference type="EMBL" id="CM047906">
    <property type="protein sequence ID" value="KAJ0085100.1"/>
    <property type="molecule type" value="Genomic_DNA"/>
</dbReference>